<keyword evidence="2" id="KW-1185">Reference proteome</keyword>
<evidence type="ECO:0000313" key="1">
    <source>
        <dbReference type="EMBL" id="QSB14585.1"/>
    </source>
</evidence>
<dbReference type="RefSeq" id="WP_239676725.1">
    <property type="nucleotide sequence ID" value="NZ_CP070499.1"/>
</dbReference>
<dbReference type="Proteomes" id="UP000662857">
    <property type="component" value="Chromosome"/>
</dbReference>
<protein>
    <submittedName>
        <fullName evidence="1">Uncharacterized protein</fullName>
    </submittedName>
</protein>
<reference evidence="1" key="1">
    <citation type="submission" date="2021-02" db="EMBL/GenBank/DDBJ databases">
        <title>Natrosporangium hydrolyticum gen. nov., sp. nov, a haloalkaliphilic actinobacterium from a soda solonchak soil.</title>
        <authorList>
            <person name="Sorokin D.Y."/>
            <person name="Khijniak T.V."/>
            <person name="Zakharycheva A.P."/>
            <person name="Boueva O.V."/>
            <person name="Ariskina E.V."/>
            <person name="Hahnke R.L."/>
            <person name="Bunk B."/>
            <person name="Sproer C."/>
            <person name="Schumann P."/>
            <person name="Evtushenko L.I."/>
            <person name="Kublanov I.V."/>
        </authorList>
    </citation>
    <scope>NUCLEOTIDE SEQUENCE</scope>
    <source>
        <strain evidence="1">DSM 106523</strain>
    </source>
</reference>
<sequence length="89" mass="10426">MNMRHNRRPPLRTSRMVPSRVSLRRGEPVQVACAVCGRWRLLERGMLRPHRADDGRTRCPGSGQRITVDEQPEQWLARLRLAERNPSMR</sequence>
<accession>A0A895YEL4</accession>
<dbReference type="KEGG" id="nhy:JQS43_24445"/>
<dbReference type="EMBL" id="CP070499">
    <property type="protein sequence ID" value="QSB14585.1"/>
    <property type="molecule type" value="Genomic_DNA"/>
</dbReference>
<evidence type="ECO:0000313" key="2">
    <source>
        <dbReference type="Proteomes" id="UP000662857"/>
    </source>
</evidence>
<name>A0A895YEL4_9ACTN</name>
<dbReference type="AlphaFoldDB" id="A0A895YEL4"/>
<gene>
    <name evidence="1" type="ORF">JQS43_24445</name>
</gene>
<proteinExistence type="predicted"/>
<organism evidence="1 2">
    <name type="scientific">Natronosporangium hydrolyticum</name>
    <dbReference type="NCBI Taxonomy" id="2811111"/>
    <lineage>
        <taxon>Bacteria</taxon>
        <taxon>Bacillati</taxon>
        <taxon>Actinomycetota</taxon>
        <taxon>Actinomycetes</taxon>
        <taxon>Micromonosporales</taxon>
        <taxon>Micromonosporaceae</taxon>
        <taxon>Natronosporangium</taxon>
    </lineage>
</organism>